<dbReference type="Pfam" id="PF00691">
    <property type="entry name" value="OmpA"/>
    <property type="match status" value="1"/>
</dbReference>
<dbReference type="InterPro" id="IPR011042">
    <property type="entry name" value="6-blade_b-propeller_TolB-like"/>
</dbReference>
<evidence type="ECO:0000256" key="4">
    <source>
        <dbReference type="PROSITE-ProRule" id="PRU00473"/>
    </source>
</evidence>
<dbReference type="SUPFAM" id="SSF103088">
    <property type="entry name" value="OmpA-like"/>
    <property type="match status" value="1"/>
</dbReference>
<evidence type="ECO:0000313" key="7">
    <source>
        <dbReference type="Proteomes" id="UP001354989"/>
    </source>
</evidence>
<sequence>MKFIITLFGIFLPLFVFGQNSGSMKFNLQRLGKNVNSTYHESAPLVAPDGKTLYFVRTNHPDNKKGENGGQDIWFSEMQADGFWGKAQHMKSPLNNRRFNEVMWISPTGQYLLVRGGNSKKEDGLAITTKTSSGWSSPKAITVKGYNKMKKGRFSGATMSSDMAVLILYFSEKPDDKFSDLYVSKRIGGTEYSAPLRLTNLNTRRDEFAPFLSLDDKTLYFASNRPGGNGGMDIYRSERLDDTFLRWSKPENVGPPVNTVGFDAYFSLDQEGKAYTTRTYPGTTGNSLDILGLLPKPPVLTLSGSITNEDDQMPLEASINVLNVHAKIDTFFYSNAGGFYEIAIPDGHKYDLKIAIGTKEYVSTTFKAPKIKQDSTMYFDFALKAPRKLAEVYGVVMNKKTNEPIEAEIKITGAEEFLTNSAAFDGGYSVEVAKEGTYEFSINIEGFIGLSVPVEIEKHHFDEGYPLDFYLTPLEVGTTVRLDNVFFDFDRASLKASSFEALDKVVQLMEKTPNLQIEIAGHTDNVGNNNYNKTLSRDRAAAVRAYLVEQGISDWRITSKGYGAEKPQVANDSDDNRAINRRVEFTILDI</sequence>
<evidence type="ECO:0000256" key="3">
    <source>
        <dbReference type="ARBA" id="ARBA00023237"/>
    </source>
</evidence>
<organism evidence="6 7">
    <name type="scientific">Persicobacter psychrovividus</name>
    <dbReference type="NCBI Taxonomy" id="387638"/>
    <lineage>
        <taxon>Bacteria</taxon>
        <taxon>Pseudomonadati</taxon>
        <taxon>Bacteroidota</taxon>
        <taxon>Cytophagia</taxon>
        <taxon>Cytophagales</taxon>
        <taxon>Persicobacteraceae</taxon>
        <taxon>Persicobacter</taxon>
    </lineage>
</organism>
<feature type="domain" description="OmpA-like" evidence="5">
    <location>
        <begin position="476"/>
        <end position="590"/>
    </location>
</feature>
<evidence type="ECO:0000313" key="6">
    <source>
        <dbReference type="EMBL" id="BDC99662.1"/>
    </source>
</evidence>
<keyword evidence="3" id="KW-0998">Cell outer membrane</keyword>
<dbReference type="Gene3D" id="2.120.10.30">
    <property type="entry name" value="TolB, C-terminal domain"/>
    <property type="match status" value="1"/>
</dbReference>
<dbReference type="InterPro" id="IPR008969">
    <property type="entry name" value="CarboxyPept-like_regulatory"/>
</dbReference>
<dbReference type="InterPro" id="IPR006664">
    <property type="entry name" value="OMP_bac"/>
</dbReference>
<evidence type="ECO:0000259" key="5">
    <source>
        <dbReference type="PROSITE" id="PS51123"/>
    </source>
</evidence>
<proteinExistence type="predicted"/>
<evidence type="ECO:0000256" key="1">
    <source>
        <dbReference type="ARBA" id="ARBA00004442"/>
    </source>
</evidence>
<dbReference type="Gene3D" id="3.30.1330.60">
    <property type="entry name" value="OmpA-like domain"/>
    <property type="match status" value="1"/>
</dbReference>
<dbReference type="PRINTS" id="PR01021">
    <property type="entry name" value="OMPADOMAIN"/>
</dbReference>
<evidence type="ECO:0000256" key="2">
    <source>
        <dbReference type="ARBA" id="ARBA00023136"/>
    </source>
</evidence>
<dbReference type="PANTHER" id="PTHR30329:SF21">
    <property type="entry name" value="LIPOPROTEIN YIAD-RELATED"/>
    <property type="match status" value="1"/>
</dbReference>
<dbReference type="SUPFAM" id="SSF82171">
    <property type="entry name" value="DPP6 N-terminal domain-like"/>
    <property type="match status" value="1"/>
</dbReference>
<keyword evidence="7" id="KW-1185">Reference proteome</keyword>
<dbReference type="Proteomes" id="UP001354989">
    <property type="component" value="Chromosome"/>
</dbReference>
<dbReference type="PROSITE" id="PS51123">
    <property type="entry name" value="OMPA_2"/>
    <property type="match status" value="1"/>
</dbReference>
<dbReference type="Pfam" id="PF07676">
    <property type="entry name" value="PD40"/>
    <property type="match status" value="2"/>
</dbReference>
<comment type="subcellular location">
    <subcellularLocation>
        <location evidence="1">Cell outer membrane</location>
    </subcellularLocation>
</comment>
<dbReference type="EMBL" id="AP025292">
    <property type="protein sequence ID" value="BDC99662.1"/>
    <property type="molecule type" value="Genomic_DNA"/>
</dbReference>
<dbReference type="CDD" id="cd07185">
    <property type="entry name" value="OmpA_C-like"/>
    <property type="match status" value="1"/>
</dbReference>
<dbReference type="Gene3D" id="2.60.40.1120">
    <property type="entry name" value="Carboxypeptidase-like, regulatory domain"/>
    <property type="match status" value="1"/>
</dbReference>
<dbReference type="PANTHER" id="PTHR30329">
    <property type="entry name" value="STATOR ELEMENT OF FLAGELLAR MOTOR COMPLEX"/>
    <property type="match status" value="1"/>
</dbReference>
<dbReference type="InterPro" id="IPR050330">
    <property type="entry name" value="Bact_OuterMem_StrucFunc"/>
</dbReference>
<dbReference type="InterPro" id="IPR006665">
    <property type="entry name" value="OmpA-like"/>
</dbReference>
<keyword evidence="2 4" id="KW-0472">Membrane</keyword>
<dbReference type="InterPro" id="IPR036737">
    <property type="entry name" value="OmpA-like_sf"/>
</dbReference>
<accession>A0ABM7VFD7</accession>
<dbReference type="InterPro" id="IPR011659">
    <property type="entry name" value="WD40"/>
</dbReference>
<dbReference type="SUPFAM" id="SSF49464">
    <property type="entry name" value="Carboxypeptidase regulatory domain-like"/>
    <property type="match status" value="1"/>
</dbReference>
<reference evidence="6 7" key="1">
    <citation type="submission" date="2021-12" db="EMBL/GenBank/DDBJ databases">
        <title>Genome sequencing of bacteria with rrn-lacking chromosome and rrn-plasmid.</title>
        <authorList>
            <person name="Anda M."/>
            <person name="Iwasaki W."/>
        </authorList>
    </citation>
    <scope>NUCLEOTIDE SEQUENCE [LARGE SCALE GENOMIC DNA]</scope>
    <source>
        <strain evidence="6 7">NBRC 101262</strain>
    </source>
</reference>
<name>A0ABM7VFD7_9BACT</name>
<protein>
    <submittedName>
        <fullName evidence="6">Membrane protein</fullName>
    </submittedName>
</protein>
<gene>
    <name evidence="6" type="ORF">PEPS_19430</name>
</gene>